<feature type="compositionally biased region" description="Acidic residues" evidence="1">
    <location>
        <begin position="143"/>
        <end position="166"/>
    </location>
</feature>
<dbReference type="Pfam" id="PF02037">
    <property type="entry name" value="SAP"/>
    <property type="match status" value="1"/>
</dbReference>
<name>A0A5B8MZB8_9CHLO</name>
<feature type="compositionally biased region" description="Basic and acidic residues" evidence="1">
    <location>
        <begin position="7"/>
        <end position="17"/>
    </location>
</feature>
<feature type="region of interest" description="Disordered" evidence="1">
    <location>
        <begin position="1"/>
        <end position="20"/>
    </location>
</feature>
<feature type="region of interest" description="Disordered" evidence="1">
    <location>
        <begin position="68"/>
        <end position="166"/>
    </location>
</feature>
<reference evidence="3 4" key="1">
    <citation type="submission" date="2018-07" db="EMBL/GenBank/DDBJ databases">
        <title>The complete nuclear genome of the prasinophyte Chloropicon primus (CCMP1205).</title>
        <authorList>
            <person name="Pombert J.-F."/>
            <person name="Otis C."/>
            <person name="Turmel M."/>
            <person name="Lemieux C."/>
        </authorList>
    </citation>
    <scope>NUCLEOTIDE SEQUENCE [LARGE SCALE GENOMIC DNA]</scope>
    <source>
        <strain evidence="3 4">CCMP1205</strain>
    </source>
</reference>
<evidence type="ECO:0000256" key="1">
    <source>
        <dbReference type="SAM" id="MobiDB-lite"/>
    </source>
</evidence>
<dbReference type="InterPro" id="IPR003034">
    <property type="entry name" value="SAP_dom"/>
</dbReference>
<dbReference type="Gene3D" id="1.10.720.30">
    <property type="entry name" value="SAP domain"/>
    <property type="match status" value="1"/>
</dbReference>
<proteinExistence type="predicted"/>
<dbReference type="EMBL" id="CP031048">
    <property type="protein sequence ID" value="QDZ25035.1"/>
    <property type="molecule type" value="Genomic_DNA"/>
</dbReference>
<sequence length="204" mass="22549">MRLRATGMDRETGKKDVQATMDEQLEAQLERLRIAERENAELKRMIDELEAELDIDFEMLESSEELNGLGLGPSLPELEGAEEAPVVSGVAEAPEKDVDTVEEALGEDLEAGEPSWAPHGEEVVDEMVAPPPATTTTTTETEIKEEEEEEEEAVSQAEAESETYTEEEIMSWKVKELKVALKKAGKPVSGVKKVLQQRALENLL</sequence>
<evidence type="ECO:0000313" key="4">
    <source>
        <dbReference type="Proteomes" id="UP000316726"/>
    </source>
</evidence>
<dbReference type="SUPFAM" id="SSF68906">
    <property type="entry name" value="SAP domain"/>
    <property type="match status" value="1"/>
</dbReference>
<protein>
    <recommendedName>
        <fullName evidence="2">SAP domain-containing protein</fullName>
    </recommendedName>
</protein>
<dbReference type="AlphaFoldDB" id="A0A5B8MZB8"/>
<accession>A0A5B8MZB8</accession>
<feature type="domain" description="SAP" evidence="2">
    <location>
        <begin position="169"/>
        <end position="203"/>
    </location>
</feature>
<organism evidence="3 4">
    <name type="scientific">Chloropicon primus</name>
    <dbReference type="NCBI Taxonomy" id="1764295"/>
    <lineage>
        <taxon>Eukaryota</taxon>
        <taxon>Viridiplantae</taxon>
        <taxon>Chlorophyta</taxon>
        <taxon>Chloropicophyceae</taxon>
        <taxon>Chloropicales</taxon>
        <taxon>Chloropicaceae</taxon>
        <taxon>Chloropicon</taxon>
    </lineage>
</organism>
<dbReference type="PROSITE" id="PS50800">
    <property type="entry name" value="SAP"/>
    <property type="match status" value="1"/>
</dbReference>
<feature type="compositionally biased region" description="Low complexity" evidence="1">
    <location>
        <begin position="68"/>
        <end position="78"/>
    </location>
</feature>
<evidence type="ECO:0000313" key="3">
    <source>
        <dbReference type="EMBL" id="QDZ25035.1"/>
    </source>
</evidence>
<dbReference type="InterPro" id="IPR036361">
    <property type="entry name" value="SAP_dom_sf"/>
</dbReference>
<keyword evidence="4" id="KW-1185">Reference proteome</keyword>
<dbReference type="Proteomes" id="UP000316726">
    <property type="component" value="Chromosome 15"/>
</dbReference>
<feature type="compositionally biased region" description="Acidic residues" evidence="1">
    <location>
        <begin position="100"/>
        <end position="111"/>
    </location>
</feature>
<dbReference type="SMART" id="SM00513">
    <property type="entry name" value="SAP"/>
    <property type="match status" value="1"/>
</dbReference>
<evidence type="ECO:0000259" key="2">
    <source>
        <dbReference type="PROSITE" id="PS50800"/>
    </source>
</evidence>
<gene>
    <name evidence="3" type="ORF">A3770_15p75530</name>
</gene>